<name>A0AAV4JQ09_9GAST</name>
<feature type="region of interest" description="Disordered" evidence="1">
    <location>
        <begin position="28"/>
        <end position="47"/>
    </location>
</feature>
<reference evidence="2 3" key="1">
    <citation type="journal article" date="2021" name="Elife">
        <title>Chloroplast acquisition without the gene transfer in kleptoplastic sea slugs, Plakobranchus ocellatus.</title>
        <authorList>
            <person name="Maeda T."/>
            <person name="Takahashi S."/>
            <person name="Yoshida T."/>
            <person name="Shimamura S."/>
            <person name="Takaki Y."/>
            <person name="Nagai Y."/>
            <person name="Toyoda A."/>
            <person name="Suzuki Y."/>
            <person name="Arimoto A."/>
            <person name="Ishii H."/>
            <person name="Satoh N."/>
            <person name="Nishiyama T."/>
            <person name="Hasebe M."/>
            <person name="Maruyama T."/>
            <person name="Minagawa J."/>
            <person name="Obokata J."/>
            <person name="Shigenobu S."/>
        </authorList>
    </citation>
    <scope>NUCLEOTIDE SEQUENCE [LARGE SCALE GENOMIC DNA]</scope>
</reference>
<organism evidence="2 3">
    <name type="scientific">Elysia marginata</name>
    <dbReference type="NCBI Taxonomy" id="1093978"/>
    <lineage>
        <taxon>Eukaryota</taxon>
        <taxon>Metazoa</taxon>
        <taxon>Spiralia</taxon>
        <taxon>Lophotrochozoa</taxon>
        <taxon>Mollusca</taxon>
        <taxon>Gastropoda</taxon>
        <taxon>Heterobranchia</taxon>
        <taxon>Euthyneura</taxon>
        <taxon>Panpulmonata</taxon>
        <taxon>Sacoglossa</taxon>
        <taxon>Placobranchoidea</taxon>
        <taxon>Plakobranchidae</taxon>
        <taxon>Elysia</taxon>
    </lineage>
</organism>
<evidence type="ECO:0000313" key="3">
    <source>
        <dbReference type="Proteomes" id="UP000762676"/>
    </source>
</evidence>
<dbReference type="Proteomes" id="UP000762676">
    <property type="component" value="Unassembled WGS sequence"/>
</dbReference>
<feature type="compositionally biased region" description="Basic and acidic residues" evidence="1">
    <location>
        <begin position="36"/>
        <end position="46"/>
    </location>
</feature>
<comment type="caution">
    <text evidence="2">The sequence shown here is derived from an EMBL/GenBank/DDBJ whole genome shotgun (WGS) entry which is preliminary data.</text>
</comment>
<proteinExistence type="predicted"/>
<evidence type="ECO:0000256" key="1">
    <source>
        <dbReference type="SAM" id="MobiDB-lite"/>
    </source>
</evidence>
<dbReference type="InterPro" id="IPR036691">
    <property type="entry name" value="Endo/exonu/phosph_ase_sf"/>
</dbReference>
<dbReference type="Gene3D" id="3.60.10.10">
    <property type="entry name" value="Endonuclease/exonuclease/phosphatase"/>
    <property type="match status" value="1"/>
</dbReference>
<dbReference type="AlphaFoldDB" id="A0AAV4JQ09"/>
<dbReference type="SUPFAM" id="SSF56219">
    <property type="entry name" value="DNase I-like"/>
    <property type="match status" value="1"/>
</dbReference>
<evidence type="ECO:0000313" key="2">
    <source>
        <dbReference type="EMBL" id="GFS24858.1"/>
    </source>
</evidence>
<dbReference type="EMBL" id="BMAT01007037">
    <property type="protein sequence ID" value="GFS24858.1"/>
    <property type="molecule type" value="Genomic_DNA"/>
</dbReference>
<protein>
    <recommendedName>
        <fullName evidence="4">Endonuclease/exonuclease/phosphatase domain-containing protein</fullName>
    </recommendedName>
</protein>
<evidence type="ECO:0008006" key="4">
    <source>
        <dbReference type="Google" id="ProtNLM"/>
    </source>
</evidence>
<accession>A0AAV4JQ09</accession>
<sequence>MQLGLGVPKKWQKRNGLAQNRSLSNKVPKAISISRSGKEESRKSCDNTENLSGLTVLRRLLLLIAGDIETNPGHTMTVMQWNYDGISTRKADLEYLLSQTQPTVVLLQETKLPPNHLFTSTVTASRRKLEPNLVVTALPWGEV</sequence>
<keyword evidence="3" id="KW-1185">Reference proteome</keyword>
<gene>
    <name evidence="2" type="ORF">ElyMa_003427100</name>
</gene>